<evidence type="ECO:0000256" key="1">
    <source>
        <dbReference type="SAM" id="Phobius"/>
    </source>
</evidence>
<reference evidence="2 3" key="1">
    <citation type="submission" date="2020-08" db="EMBL/GenBank/DDBJ databases">
        <title>Genomic Encyclopedia of Type Strains, Phase IV (KMG-IV): sequencing the most valuable type-strain genomes for metagenomic binning, comparative biology and taxonomic classification.</title>
        <authorList>
            <person name="Goeker M."/>
        </authorList>
    </citation>
    <scope>NUCLEOTIDE SEQUENCE [LARGE SCALE GENOMIC DNA]</scope>
    <source>
        <strain evidence="2 3">YIM 65646</strain>
    </source>
</reference>
<organism evidence="2 3">
    <name type="scientific">Phytomonospora endophytica</name>
    <dbReference type="NCBI Taxonomy" id="714109"/>
    <lineage>
        <taxon>Bacteria</taxon>
        <taxon>Bacillati</taxon>
        <taxon>Actinomycetota</taxon>
        <taxon>Actinomycetes</taxon>
        <taxon>Micromonosporales</taxon>
        <taxon>Micromonosporaceae</taxon>
        <taxon>Phytomonospora</taxon>
    </lineage>
</organism>
<accession>A0A841G0P0</accession>
<name>A0A841G0P0_9ACTN</name>
<feature type="transmembrane region" description="Helical" evidence="1">
    <location>
        <begin position="12"/>
        <end position="30"/>
    </location>
</feature>
<evidence type="ECO:0000313" key="3">
    <source>
        <dbReference type="Proteomes" id="UP000548476"/>
    </source>
</evidence>
<comment type="caution">
    <text evidence="2">The sequence shown here is derived from an EMBL/GenBank/DDBJ whole genome shotgun (WGS) entry which is preliminary data.</text>
</comment>
<dbReference type="RefSeq" id="WP_184792434.1">
    <property type="nucleotide sequence ID" value="NZ_BONT01000077.1"/>
</dbReference>
<keyword evidence="1" id="KW-1133">Transmembrane helix</keyword>
<dbReference type="AlphaFoldDB" id="A0A841G0P0"/>
<keyword evidence="1" id="KW-0472">Membrane</keyword>
<feature type="transmembrane region" description="Helical" evidence="1">
    <location>
        <begin position="36"/>
        <end position="54"/>
    </location>
</feature>
<keyword evidence="3" id="KW-1185">Reference proteome</keyword>
<feature type="transmembrane region" description="Helical" evidence="1">
    <location>
        <begin position="149"/>
        <end position="170"/>
    </location>
</feature>
<dbReference type="EMBL" id="JACHGT010000021">
    <property type="protein sequence ID" value="MBB6039342.1"/>
    <property type="molecule type" value="Genomic_DNA"/>
</dbReference>
<keyword evidence="1" id="KW-0812">Transmembrane</keyword>
<feature type="transmembrane region" description="Helical" evidence="1">
    <location>
        <begin position="125"/>
        <end position="143"/>
    </location>
</feature>
<evidence type="ECO:0000313" key="2">
    <source>
        <dbReference type="EMBL" id="MBB6039342.1"/>
    </source>
</evidence>
<proteinExistence type="predicted"/>
<dbReference type="Proteomes" id="UP000548476">
    <property type="component" value="Unassembled WGS sequence"/>
</dbReference>
<protein>
    <submittedName>
        <fullName evidence="2">Uncharacterized protein</fullName>
    </submittedName>
</protein>
<feature type="transmembrane region" description="Helical" evidence="1">
    <location>
        <begin position="98"/>
        <end position="118"/>
    </location>
</feature>
<feature type="transmembrane region" description="Helical" evidence="1">
    <location>
        <begin position="75"/>
        <end position="92"/>
    </location>
</feature>
<gene>
    <name evidence="2" type="ORF">HNR73_007236</name>
</gene>
<sequence length="172" mass="17529">MPTPHPNFRLRGALITGTAAVPWTMIADLGGANLPIGIASLVLTAACVGVALTLGRRPGPERTPAEGWNKTFGRVGLLELAGIGLSVAILAPTGLAQLIPTAIALVVGVHFFPLAKVFGQPQYRWTGVGMCLAAAVALVLFVANLRDPSMAVAGLGTAATLWGTSLAVSVRG</sequence>